<accession>A0A5M7BZZ5</accession>
<evidence type="ECO:0000256" key="1">
    <source>
        <dbReference type="SAM" id="MobiDB-lite"/>
    </source>
</evidence>
<keyword evidence="3" id="KW-1185">Reference proteome</keyword>
<organism evidence="2 3">
    <name type="scientific">Saccharopolyspora hirsuta</name>
    <dbReference type="NCBI Taxonomy" id="1837"/>
    <lineage>
        <taxon>Bacteria</taxon>
        <taxon>Bacillati</taxon>
        <taxon>Actinomycetota</taxon>
        <taxon>Actinomycetes</taxon>
        <taxon>Pseudonocardiales</taxon>
        <taxon>Pseudonocardiaceae</taxon>
        <taxon>Saccharopolyspora</taxon>
    </lineage>
</organism>
<dbReference type="EMBL" id="VWPH01000004">
    <property type="protein sequence ID" value="KAA5835252.1"/>
    <property type="molecule type" value="Genomic_DNA"/>
</dbReference>
<gene>
    <name evidence="2" type="ORF">F1721_10765</name>
</gene>
<dbReference type="Proteomes" id="UP000323946">
    <property type="component" value="Unassembled WGS sequence"/>
</dbReference>
<evidence type="ECO:0000313" key="3">
    <source>
        <dbReference type="Proteomes" id="UP000323946"/>
    </source>
</evidence>
<reference evidence="2 3" key="1">
    <citation type="submission" date="2019-09" db="EMBL/GenBank/DDBJ databases">
        <title>Draft genome sequence of the thermophilic Saccharopolyspora hirsuta VKM Ac-666T.</title>
        <authorList>
            <person name="Lobastova T.G."/>
            <person name="Fokina V."/>
            <person name="Bragin E.Y."/>
            <person name="Shtratnikova V.Y."/>
            <person name="Starodumova I.P."/>
            <person name="Tarlachkov S.V."/>
            <person name="Donova M.V."/>
        </authorList>
    </citation>
    <scope>NUCLEOTIDE SEQUENCE [LARGE SCALE GENOMIC DNA]</scope>
    <source>
        <strain evidence="2 3">VKM Ac-666</strain>
    </source>
</reference>
<protein>
    <submittedName>
        <fullName evidence="2">Uncharacterized protein</fullName>
    </submittedName>
</protein>
<dbReference type="OrthoDB" id="3680308at2"/>
<dbReference type="AlphaFoldDB" id="A0A5M7BZZ5"/>
<dbReference type="RefSeq" id="WP_150066448.1">
    <property type="nucleotide sequence ID" value="NZ_VWPH01000004.1"/>
</dbReference>
<comment type="caution">
    <text evidence="2">The sequence shown here is derived from an EMBL/GenBank/DDBJ whole genome shotgun (WGS) entry which is preliminary data.</text>
</comment>
<sequence>MLRAHRRRTRDPTTAEVAEADRQFAEWMRANLARAAEHFGVAVAGEPVFGWRLRSISAAVDSSEGRRWLRVVSEQPQWVHGDWWTGNADSNAVTGIRKPHVLDVVEREIPGVRRQRAELMTYTPADGARTPARYGPRSTFLWGGGASAAGSSLRSARTEGCVRRRPVRSCSKTGANRLGSRSRGGCG</sequence>
<name>A0A5M7BZZ5_SACHI</name>
<proteinExistence type="predicted"/>
<evidence type="ECO:0000313" key="2">
    <source>
        <dbReference type="EMBL" id="KAA5835252.1"/>
    </source>
</evidence>
<feature type="region of interest" description="Disordered" evidence="1">
    <location>
        <begin position="150"/>
        <end position="187"/>
    </location>
</feature>